<dbReference type="Proteomes" id="UP000637578">
    <property type="component" value="Unassembled WGS sequence"/>
</dbReference>
<organism evidence="2 3">
    <name type="scientific">Longimycelium tulufanense</name>
    <dbReference type="NCBI Taxonomy" id="907463"/>
    <lineage>
        <taxon>Bacteria</taxon>
        <taxon>Bacillati</taxon>
        <taxon>Actinomycetota</taxon>
        <taxon>Actinomycetes</taxon>
        <taxon>Pseudonocardiales</taxon>
        <taxon>Pseudonocardiaceae</taxon>
        <taxon>Longimycelium</taxon>
    </lineage>
</organism>
<evidence type="ECO:0000256" key="1">
    <source>
        <dbReference type="SAM" id="Phobius"/>
    </source>
</evidence>
<gene>
    <name evidence="2" type="ORF">GCM10012275_39860</name>
</gene>
<proteinExistence type="predicted"/>
<keyword evidence="1" id="KW-1133">Transmembrane helix</keyword>
<sequence length="133" mass="14927">MDRVANRGCWRDLAVGADGGRCDLQTVTGAEWARSIIGLMAVVAVAVAVALLLKIRQRERVENLHAEVIEQALTRSRRLTQVAVEGWLREAPTVVINPDDEPYADWWRSRVRWRPGVVIEVEGYRGRHAKCAA</sequence>
<keyword evidence="1" id="KW-0472">Membrane</keyword>
<comment type="caution">
    <text evidence="2">The sequence shown here is derived from an EMBL/GenBank/DDBJ whole genome shotgun (WGS) entry which is preliminary data.</text>
</comment>
<keyword evidence="1" id="KW-0812">Transmembrane</keyword>
<evidence type="ECO:0000313" key="3">
    <source>
        <dbReference type="Proteomes" id="UP000637578"/>
    </source>
</evidence>
<dbReference type="AlphaFoldDB" id="A0A8J3FX58"/>
<name>A0A8J3FX58_9PSEU</name>
<feature type="transmembrane region" description="Helical" evidence="1">
    <location>
        <begin position="32"/>
        <end position="53"/>
    </location>
</feature>
<reference evidence="2" key="1">
    <citation type="journal article" date="2014" name="Int. J. Syst. Evol. Microbiol.">
        <title>Complete genome sequence of Corynebacterium casei LMG S-19264T (=DSM 44701T), isolated from a smear-ripened cheese.</title>
        <authorList>
            <consortium name="US DOE Joint Genome Institute (JGI-PGF)"/>
            <person name="Walter F."/>
            <person name="Albersmeier A."/>
            <person name="Kalinowski J."/>
            <person name="Ruckert C."/>
        </authorList>
    </citation>
    <scope>NUCLEOTIDE SEQUENCE</scope>
    <source>
        <strain evidence="2">CGMCC 4.5737</strain>
    </source>
</reference>
<evidence type="ECO:0000313" key="2">
    <source>
        <dbReference type="EMBL" id="GGM65362.1"/>
    </source>
</evidence>
<reference evidence="2" key="2">
    <citation type="submission" date="2020-09" db="EMBL/GenBank/DDBJ databases">
        <authorList>
            <person name="Sun Q."/>
            <person name="Zhou Y."/>
        </authorList>
    </citation>
    <scope>NUCLEOTIDE SEQUENCE</scope>
    <source>
        <strain evidence="2">CGMCC 4.5737</strain>
    </source>
</reference>
<dbReference type="EMBL" id="BMMK01000019">
    <property type="protein sequence ID" value="GGM65362.1"/>
    <property type="molecule type" value="Genomic_DNA"/>
</dbReference>
<protein>
    <submittedName>
        <fullName evidence="2">Uncharacterized protein</fullName>
    </submittedName>
</protein>
<keyword evidence="3" id="KW-1185">Reference proteome</keyword>
<accession>A0A8J3FX58</accession>